<feature type="compositionally biased region" description="Low complexity" evidence="1">
    <location>
        <begin position="111"/>
        <end position="123"/>
    </location>
</feature>
<accession>A0A176YXW7</accession>
<name>A0A176YXW7_9BRAD</name>
<protein>
    <recommendedName>
        <fullName evidence="4">Integrase</fullName>
    </recommendedName>
</protein>
<gene>
    <name evidence="2" type="ORF">AYJ54_46100</name>
</gene>
<dbReference type="RefSeq" id="WP_063698763.1">
    <property type="nucleotide sequence ID" value="NZ_LUUB01000039.1"/>
</dbReference>
<dbReference type="EMBL" id="LUUB01000039">
    <property type="protein sequence ID" value="OAF12632.1"/>
    <property type="molecule type" value="Genomic_DNA"/>
</dbReference>
<comment type="caution">
    <text evidence="2">The sequence shown here is derived from an EMBL/GenBank/DDBJ whole genome shotgun (WGS) entry which is preliminary data.</text>
</comment>
<evidence type="ECO:0000256" key="1">
    <source>
        <dbReference type="SAM" id="MobiDB-lite"/>
    </source>
</evidence>
<feature type="region of interest" description="Disordered" evidence="1">
    <location>
        <begin position="104"/>
        <end position="123"/>
    </location>
</feature>
<dbReference type="AlphaFoldDB" id="A0A176YXW7"/>
<evidence type="ECO:0000313" key="3">
    <source>
        <dbReference type="Proteomes" id="UP000076959"/>
    </source>
</evidence>
<sequence length="123" mass="14141">MRWRDLDRKTYWYHRATGKRLHGEPGSADFIADYAAAEKTMRDRHAGTFNSLVRSYTTSVEFEHKLATSTQGEYKRMLTKAEVEFGTLPIAALDDPRVRKDLLDWRERPAAPRSKSRPSPATA</sequence>
<dbReference type="OrthoDB" id="8201432at2"/>
<dbReference type="Proteomes" id="UP000076959">
    <property type="component" value="Unassembled WGS sequence"/>
</dbReference>
<proteinExistence type="predicted"/>
<evidence type="ECO:0000313" key="2">
    <source>
        <dbReference type="EMBL" id="OAF12632.1"/>
    </source>
</evidence>
<reference evidence="2 3" key="1">
    <citation type="submission" date="2016-03" db="EMBL/GenBank/DDBJ databases">
        <title>Draft Genome Sequence of the Strain BR 10245 (Bradyrhizobium sp.) isolated from nodules of Centrolobium paraense.</title>
        <authorList>
            <person name="Simoes-Araujo J.L.Sr."/>
            <person name="Barauna A.C."/>
            <person name="Silva K."/>
            <person name="Zilli J.E."/>
        </authorList>
    </citation>
    <scope>NUCLEOTIDE SEQUENCE [LARGE SCALE GENOMIC DNA]</scope>
    <source>
        <strain evidence="2 3">BR 10245</strain>
    </source>
</reference>
<keyword evidence="3" id="KW-1185">Reference proteome</keyword>
<dbReference type="STRING" id="1505087.AYJ54_46100"/>
<evidence type="ECO:0008006" key="4">
    <source>
        <dbReference type="Google" id="ProtNLM"/>
    </source>
</evidence>
<organism evidence="2 3">
    <name type="scientific">Bradyrhizobium centrolobii</name>
    <dbReference type="NCBI Taxonomy" id="1505087"/>
    <lineage>
        <taxon>Bacteria</taxon>
        <taxon>Pseudomonadati</taxon>
        <taxon>Pseudomonadota</taxon>
        <taxon>Alphaproteobacteria</taxon>
        <taxon>Hyphomicrobiales</taxon>
        <taxon>Nitrobacteraceae</taxon>
        <taxon>Bradyrhizobium</taxon>
    </lineage>
</organism>